<dbReference type="InterPro" id="IPR020845">
    <property type="entry name" value="AMP-binding_CS"/>
</dbReference>
<dbReference type="SUPFAM" id="SSF56801">
    <property type="entry name" value="Acetyl-CoA synthetase-like"/>
    <property type="match status" value="1"/>
</dbReference>
<dbReference type="PANTHER" id="PTHR43439:SF2">
    <property type="entry name" value="ENZYME, PUTATIVE (JCVI)-RELATED"/>
    <property type="match status" value="1"/>
</dbReference>
<proteinExistence type="predicted"/>
<evidence type="ECO:0000259" key="3">
    <source>
        <dbReference type="Pfam" id="PF00501"/>
    </source>
</evidence>
<organism evidence="4 5">
    <name type="scientific">Delitschia confertaspora ATCC 74209</name>
    <dbReference type="NCBI Taxonomy" id="1513339"/>
    <lineage>
        <taxon>Eukaryota</taxon>
        <taxon>Fungi</taxon>
        <taxon>Dikarya</taxon>
        <taxon>Ascomycota</taxon>
        <taxon>Pezizomycotina</taxon>
        <taxon>Dothideomycetes</taxon>
        <taxon>Pleosporomycetidae</taxon>
        <taxon>Pleosporales</taxon>
        <taxon>Delitschiaceae</taxon>
        <taxon>Delitschia</taxon>
    </lineage>
</organism>
<evidence type="ECO:0000313" key="5">
    <source>
        <dbReference type="Proteomes" id="UP000799536"/>
    </source>
</evidence>
<reference evidence="4" key="1">
    <citation type="journal article" date="2020" name="Stud. Mycol.">
        <title>101 Dothideomycetes genomes: a test case for predicting lifestyles and emergence of pathogens.</title>
        <authorList>
            <person name="Haridas S."/>
            <person name="Albert R."/>
            <person name="Binder M."/>
            <person name="Bloem J."/>
            <person name="Labutti K."/>
            <person name="Salamov A."/>
            <person name="Andreopoulos B."/>
            <person name="Baker S."/>
            <person name="Barry K."/>
            <person name="Bills G."/>
            <person name="Bluhm B."/>
            <person name="Cannon C."/>
            <person name="Castanera R."/>
            <person name="Culley D."/>
            <person name="Daum C."/>
            <person name="Ezra D."/>
            <person name="Gonzalez J."/>
            <person name="Henrissat B."/>
            <person name="Kuo A."/>
            <person name="Liang C."/>
            <person name="Lipzen A."/>
            <person name="Lutzoni F."/>
            <person name="Magnuson J."/>
            <person name="Mondo S."/>
            <person name="Nolan M."/>
            <person name="Ohm R."/>
            <person name="Pangilinan J."/>
            <person name="Park H.-J."/>
            <person name="Ramirez L."/>
            <person name="Alfaro M."/>
            <person name="Sun H."/>
            <person name="Tritt A."/>
            <person name="Yoshinaga Y."/>
            <person name="Zwiers L.-H."/>
            <person name="Turgeon B."/>
            <person name="Goodwin S."/>
            <person name="Spatafora J."/>
            <person name="Crous P."/>
            <person name="Grigoriev I."/>
        </authorList>
    </citation>
    <scope>NUCLEOTIDE SEQUENCE</scope>
    <source>
        <strain evidence="4">ATCC 74209</strain>
    </source>
</reference>
<keyword evidence="1" id="KW-0596">Phosphopantetheine</keyword>
<dbReference type="Pfam" id="PF00501">
    <property type="entry name" value="AMP-binding"/>
    <property type="match status" value="1"/>
</dbReference>
<dbReference type="AlphaFoldDB" id="A0A9P4JQI8"/>
<evidence type="ECO:0000256" key="2">
    <source>
        <dbReference type="ARBA" id="ARBA00022553"/>
    </source>
</evidence>
<dbReference type="EMBL" id="ML993933">
    <property type="protein sequence ID" value="KAF2202541.1"/>
    <property type="molecule type" value="Genomic_DNA"/>
</dbReference>
<dbReference type="InterPro" id="IPR000873">
    <property type="entry name" value="AMP-dep_synth/lig_dom"/>
</dbReference>
<comment type="caution">
    <text evidence="4">The sequence shown here is derived from an EMBL/GenBank/DDBJ whole genome shotgun (WGS) entry which is preliminary data.</text>
</comment>
<keyword evidence="5" id="KW-1185">Reference proteome</keyword>
<evidence type="ECO:0000256" key="1">
    <source>
        <dbReference type="ARBA" id="ARBA00022450"/>
    </source>
</evidence>
<dbReference type="InterPro" id="IPR051414">
    <property type="entry name" value="Adenylate-forming_Reductase"/>
</dbReference>
<dbReference type="Proteomes" id="UP000799536">
    <property type="component" value="Unassembled WGS sequence"/>
</dbReference>
<protein>
    <submittedName>
        <fullName evidence="4">AMP-binding enzyme</fullName>
    </submittedName>
</protein>
<evidence type="ECO:0000313" key="4">
    <source>
        <dbReference type="EMBL" id="KAF2202541.1"/>
    </source>
</evidence>
<dbReference type="PROSITE" id="PS00455">
    <property type="entry name" value="AMP_BINDING"/>
    <property type="match status" value="1"/>
</dbReference>
<gene>
    <name evidence="4" type="ORF">GQ43DRAFT_413509</name>
</gene>
<sequence>MSSLEKPGSRLLVSLIDHYALTDPSRVWAALPIDENDLSKGFRDITYKQFANAIDYTASRLQELLGTASTPFETIAYAGPKDIRYAIIAVATAKMRRKLLVPSPYAAVKAQAHLLNESGCRSFLYGGGAPFRAVAESVISESENGIGLVKVPELKEILEAESVTPVPFTRTWEEAKDEPWMIFHTSGTTGLPKLITYTHDMMTSLDVAELMPDAHEETMSRHFEKSRWYTPLPSLHFVGMTVALQFTVFLNTVVVVGPAGQGPTKPQDALAVLQYGNVQGIMFPPALIDGLCQSPVGLACLRELDYIYFAGAPLTRSTAEELLGHVTVKPAMGSTEAGAYFIKISDENDWEYYSFREAMGLEFRKRGGGLYEPVFVRKSEYERFQQIFKVYPELNEFPTKDLFAPHPSKPGFWKYIGRTDDMIVFSHGEDLFVSDIEAEIAECPGVSAVLVGGQGKPKPFLLIEWKEDDVDDKTKLEQLWPYVERANKRCSDLVKMNPELVLFASSEKKLARTAKGTVARHESEKLYMEEIDRLY</sequence>
<dbReference type="Gene3D" id="3.40.50.12780">
    <property type="entry name" value="N-terminal domain of ligase-like"/>
    <property type="match status" value="1"/>
</dbReference>
<dbReference type="PANTHER" id="PTHR43439">
    <property type="entry name" value="PHENYLACETATE-COENZYME A LIGASE"/>
    <property type="match status" value="1"/>
</dbReference>
<dbReference type="InterPro" id="IPR042099">
    <property type="entry name" value="ANL_N_sf"/>
</dbReference>
<dbReference type="Pfam" id="PF23562">
    <property type="entry name" value="AMP-binding_C_3"/>
    <property type="match status" value="1"/>
</dbReference>
<feature type="domain" description="AMP-dependent synthetase/ligase" evidence="3">
    <location>
        <begin position="41"/>
        <end position="352"/>
    </location>
</feature>
<keyword evidence="2" id="KW-0597">Phosphoprotein</keyword>
<dbReference type="OrthoDB" id="429813at2759"/>
<accession>A0A9P4JQI8</accession>
<name>A0A9P4JQI8_9PLEO</name>